<dbReference type="EMBL" id="JXLN01014410">
    <property type="protein sequence ID" value="KPM10020.1"/>
    <property type="molecule type" value="Genomic_DNA"/>
</dbReference>
<comment type="caution">
    <text evidence="1">The sequence shown here is derived from an EMBL/GenBank/DDBJ whole genome shotgun (WGS) entry which is preliminary data.</text>
</comment>
<dbReference type="VEuPathDB" id="VectorBase:SSCA002754"/>
<evidence type="ECO:0000313" key="2">
    <source>
        <dbReference type="Proteomes" id="UP000616769"/>
    </source>
</evidence>
<accession>A0A132AHV2</accession>
<name>A0A132AHV2_SARSC</name>
<gene>
    <name evidence="1" type="ORF">QR98_0085660</name>
</gene>
<protein>
    <submittedName>
        <fullName evidence="1">Uncharacterized protein</fullName>
    </submittedName>
</protein>
<dbReference type="Proteomes" id="UP000616769">
    <property type="component" value="Unassembled WGS sequence"/>
</dbReference>
<proteinExistence type="predicted"/>
<organism evidence="1 2">
    <name type="scientific">Sarcoptes scabiei</name>
    <name type="common">Itch mite</name>
    <name type="synonym">Acarus scabiei</name>
    <dbReference type="NCBI Taxonomy" id="52283"/>
    <lineage>
        <taxon>Eukaryota</taxon>
        <taxon>Metazoa</taxon>
        <taxon>Ecdysozoa</taxon>
        <taxon>Arthropoda</taxon>
        <taxon>Chelicerata</taxon>
        <taxon>Arachnida</taxon>
        <taxon>Acari</taxon>
        <taxon>Acariformes</taxon>
        <taxon>Sarcoptiformes</taxon>
        <taxon>Astigmata</taxon>
        <taxon>Psoroptidia</taxon>
        <taxon>Sarcoptoidea</taxon>
        <taxon>Sarcoptidae</taxon>
        <taxon>Sarcoptinae</taxon>
        <taxon>Sarcoptes</taxon>
    </lineage>
</organism>
<sequence>MNSIMASKQLKNRGSNSYVHSIRLVRIDPKISKCY</sequence>
<evidence type="ECO:0000313" key="1">
    <source>
        <dbReference type="EMBL" id="KPM10020.1"/>
    </source>
</evidence>
<dbReference type="AlphaFoldDB" id="A0A132AHV2"/>
<reference evidence="1 2" key="1">
    <citation type="journal article" date="2015" name="Parasit. Vectors">
        <title>Draft genome of the scabies mite.</title>
        <authorList>
            <person name="Rider S.D.Jr."/>
            <person name="Morgan M.S."/>
            <person name="Arlian L.G."/>
        </authorList>
    </citation>
    <scope>NUCLEOTIDE SEQUENCE [LARGE SCALE GENOMIC DNA]</scope>
    <source>
        <strain evidence="1">Arlian Lab</strain>
    </source>
</reference>